<dbReference type="SUPFAM" id="SSF56784">
    <property type="entry name" value="HAD-like"/>
    <property type="match status" value="1"/>
</dbReference>
<keyword evidence="6" id="KW-0479">Metal-binding</keyword>
<dbReference type="InterPro" id="IPR050582">
    <property type="entry name" value="HAD-like_SerB"/>
</dbReference>
<evidence type="ECO:0000256" key="2">
    <source>
        <dbReference type="ARBA" id="ARBA00005135"/>
    </source>
</evidence>
<keyword evidence="5" id="KW-0028">Amino-acid biosynthesis</keyword>
<evidence type="ECO:0000313" key="13">
    <source>
        <dbReference type="Proteomes" id="UP001559623"/>
    </source>
</evidence>
<name>A0ABV3X992_9FIRM</name>
<reference evidence="12 13" key="1">
    <citation type="submission" date="2023-04" db="EMBL/GenBank/DDBJ databases">
        <title>Genome Sequence of Selenomonas sputigena ATCC 33150.</title>
        <authorList>
            <person name="Miller D.P."/>
            <person name="Anvari S."/>
            <person name="Polson S.W."/>
            <person name="Macdonald M."/>
            <person name="Mcdowell J.V."/>
        </authorList>
    </citation>
    <scope>NUCLEOTIDE SEQUENCE [LARGE SCALE GENOMIC DNA]</scope>
    <source>
        <strain evidence="12 13">ATCC 33150</strain>
    </source>
</reference>
<dbReference type="PANTHER" id="PTHR43344">
    <property type="entry name" value="PHOSPHOSERINE PHOSPHATASE"/>
    <property type="match status" value="1"/>
</dbReference>
<dbReference type="InterPro" id="IPR023214">
    <property type="entry name" value="HAD_sf"/>
</dbReference>
<comment type="pathway">
    <text evidence="2">Amino-acid biosynthesis; L-serine biosynthesis; L-serine from 3-phospho-D-glycerate: step 3/3.</text>
</comment>
<keyword evidence="13" id="KW-1185">Reference proteome</keyword>
<keyword evidence="8" id="KW-0460">Magnesium</keyword>
<sequence length="204" mass="22364">MTKFIFDLDGTLTKEETLPLIAKAFGVEEEIAELTERTVMGQIPFVDSFVHRVSLLGKLPVDKIGDLLAHAGLHEGLVDFIQRHREQCCIATGNLSCWAAKLIERIGCTAYCSEGEVANNQVVGITAILKKEEIVARYQEAGWRVVFIGDGDNDVEAMRLADIAVAAGLTHKPSPGVVSVADEMIMEERALCSRLEHFLQDPGK</sequence>
<dbReference type="PANTHER" id="PTHR43344:SF2">
    <property type="entry name" value="PHOSPHOSERINE PHOSPHATASE"/>
    <property type="match status" value="1"/>
</dbReference>
<proteinExistence type="inferred from homology"/>
<keyword evidence="9" id="KW-0718">Serine biosynthesis</keyword>
<dbReference type="RefSeq" id="WP_368847858.1">
    <property type="nucleotide sequence ID" value="NZ_CP194411.1"/>
</dbReference>
<protein>
    <recommendedName>
        <fullName evidence="4">phosphoserine phosphatase</fullName>
        <ecNumber evidence="4">3.1.3.3</ecNumber>
    </recommendedName>
</protein>
<evidence type="ECO:0000256" key="8">
    <source>
        <dbReference type="ARBA" id="ARBA00022842"/>
    </source>
</evidence>
<evidence type="ECO:0000256" key="10">
    <source>
        <dbReference type="ARBA" id="ARBA00048138"/>
    </source>
</evidence>
<dbReference type="InterPro" id="IPR036412">
    <property type="entry name" value="HAD-like_sf"/>
</dbReference>
<organism evidence="12 13">
    <name type="scientific">Selenomonas sputigena</name>
    <dbReference type="NCBI Taxonomy" id="69823"/>
    <lineage>
        <taxon>Bacteria</taxon>
        <taxon>Bacillati</taxon>
        <taxon>Bacillota</taxon>
        <taxon>Negativicutes</taxon>
        <taxon>Selenomonadales</taxon>
        <taxon>Selenomonadaceae</taxon>
        <taxon>Selenomonas</taxon>
    </lineage>
</organism>
<comment type="catalytic activity">
    <reaction evidence="10">
        <text>O-phospho-L-serine + H2O = L-serine + phosphate</text>
        <dbReference type="Rhea" id="RHEA:21208"/>
        <dbReference type="ChEBI" id="CHEBI:15377"/>
        <dbReference type="ChEBI" id="CHEBI:33384"/>
        <dbReference type="ChEBI" id="CHEBI:43474"/>
        <dbReference type="ChEBI" id="CHEBI:57524"/>
        <dbReference type="EC" id="3.1.3.3"/>
    </reaction>
</comment>
<dbReference type="NCBIfam" id="TIGR01488">
    <property type="entry name" value="HAD-SF-IB"/>
    <property type="match status" value="1"/>
</dbReference>
<evidence type="ECO:0000313" key="12">
    <source>
        <dbReference type="EMBL" id="MEX5286137.1"/>
    </source>
</evidence>
<comment type="catalytic activity">
    <reaction evidence="11">
        <text>O-phospho-D-serine + H2O = D-serine + phosphate</text>
        <dbReference type="Rhea" id="RHEA:24873"/>
        <dbReference type="ChEBI" id="CHEBI:15377"/>
        <dbReference type="ChEBI" id="CHEBI:35247"/>
        <dbReference type="ChEBI" id="CHEBI:43474"/>
        <dbReference type="ChEBI" id="CHEBI:58680"/>
        <dbReference type="EC" id="3.1.3.3"/>
    </reaction>
</comment>
<evidence type="ECO:0000256" key="5">
    <source>
        <dbReference type="ARBA" id="ARBA00022605"/>
    </source>
</evidence>
<dbReference type="EC" id="3.1.3.3" evidence="4"/>
<evidence type="ECO:0000256" key="11">
    <source>
        <dbReference type="ARBA" id="ARBA00048523"/>
    </source>
</evidence>
<comment type="cofactor">
    <cofactor evidence="1">
        <name>Mg(2+)</name>
        <dbReference type="ChEBI" id="CHEBI:18420"/>
    </cofactor>
</comment>
<comment type="similarity">
    <text evidence="3">Belongs to the HAD-like hydrolase superfamily. SerB family.</text>
</comment>
<dbReference type="Proteomes" id="UP001559623">
    <property type="component" value="Unassembled WGS sequence"/>
</dbReference>
<evidence type="ECO:0000256" key="4">
    <source>
        <dbReference type="ARBA" id="ARBA00012640"/>
    </source>
</evidence>
<evidence type="ECO:0000256" key="7">
    <source>
        <dbReference type="ARBA" id="ARBA00022801"/>
    </source>
</evidence>
<gene>
    <name evidence="12" type="ORF">QCO44_10995</name>
</gene>
<keyword evidence="7" id="KW-0378">Hydrolase</keyword>
<evidence type="ECO:0000256" key="1">
    <source>
        <dbReference type="ARBA" id="ARBA00001946"/>
    </source>
</evidence>
<accession>A0ABV3X992</accession>
<evidence type="ECO:0000256" key="3">
    <source>
        <dbReference type="ARBA" id="ARBA00009184"/>
    </source>
</evidence>
<dbReference type="EMBL" id="JARVLH010000008">
    <property type="protein sequence ID" value="MEX5286137.1"/>
    <property type="molecule type" value="Genomic_DNA"/>
</dbReference>
<evidence type="ECO:0000256" key="6">
    <source>
        <dbReference type="ARBA" id="ARBA00022723"/>
    </source>
</evidence>
<evidence type="ECO:0000256" key="9">
    <source>
        <dbReference type="ARBA" id="ARBA00023299"/>
    </source>
</evidence>
<dbReference type="Pfam" id="PF00702">
    <property type="entry name" value="Hydrolase"/>
    <property type="match status" value="1"/>
</dbReference>
<comment type="caution">
    <text evidence="12">The sequence shown here is derived from an EMBL/GenBank/DDBJ whole genome shotgun (WGS) entry which is preliminary data.</text>
</comment>
<dbReference type="Gene3D" id="3.40.50.1000">
    <property type="entry name" value="HAD superfamily/HAD-like"/>
    <property type="match status" value="1"/>
</dbReference>